<dbReference type="OrthoDB" id="8966985at2"/>
<dbReference type="RefSeq" id="WP_139984830.1">
    <property type="nucleotide sequence ID" value="NZ_CP041046.1"/>
</dbReference>
<keyword evidence="2" id="KW-1185">Reference proteome</keyword>
<reference evidence="1 2" key="1">
    <citation type="submission" date="2019-06" db="EMBL/GenBank/DDBJ databases">
        <title>A complete genome sequence for Luteibacter pinisoli MAH-14.</title>
        <authorList>
            <person name="Baltrus D.A."/>
        </authorList>
    </citation>
    <scope>NUCLEOTIDE SEQUENCE [LARGE SCALE GENOMIC DNA]</scope>
    <source>
        <strain evidence="1 2">MAH-14</strain>
    </source>
</reference>
<organism evidence="1 2">
    <name type="scientific">Luteibacter pinisoli</name>
    <dbReference type="NCBI Taxonomy" id="2589080"/>
    <lineage>
        <taxon>Bacteria</taxon>
        <taxon>Pseudomonadati</taxon>
        <taxon>Pseudomonadota</taxon>
        <taxon>Gammaproteobacteria</taxon>
        <taxon>Lysobacterales</taxon>
        <taxon>Rhodanobacteraceae</taxon>
        <taxon>Luteibacter</taxon>
    </lineage>
</organism>
<accession>A0A4Y5Z975</accession>
<evidence type="ECO:0000313" key="2">
    <source>
        <dbReference type="Proteomes" id="UP000316093"/>
    </source>
</evidence>
<dbReference type="KEGG" id="lpy:FIV34_17650"/>
<gene>
    <name evidence="1" type="ORF">FIV34_17650</name>
</gene>
<dbReference type="Proteomes" id="UP000316093">
    <property type="component" value="Chromosome"/>
</dbReference>
<name>A0A4Y5Z975_9GAMM</name>
<evidence type="ECO:0000313" key="1">
    <source>
        <dbReference type="EMBL" id="QDE40905.1"/>
    </source>
</evidence>
<dbReference type="EMBL" id="CP041046">
    <property type="protein sequence ID" value="QDE40905.1"/>
    <property type="molecule type" value="Genomic_DNA"/>
</dbReference>
<sequence>MAVGFIGGSYMYDLGDRERMLTLSRLVKEVASTHPHGDDLHEKIFRTFVPLSDLPEARTLMQHVRETLRGARFTGDGPSYGRPYDEAVFGPYFDAFEECALSCADFFEDWGKLKPVRVARVDMPAYLADTGRSLEEIAALSGFDEPFWAKVSD</sequence>
<dbReference type="AlphaFoldDB" id="A0A4Y5Z975"/>
<proteinExistence type="predicted"/>
<protein>
    <submittedName>
        <fullName evidence="1">Uncharacterized protein</fullName>
    </submittedName>
</protein>